<dbReference type="Proteomes" id="UP000241201">
    <property type="component" value="Unassembled WGS sequence"/>
</dbReference>
<dbReference type="EMBL" id="PYLP01000006">
    <property type="protein sequence ID" value="PST40577.1"/>
    <property type="molecule type" value="Genomic_DNA"/>
</dbReference>
<accession>A0A2T3FZ69</accession>
<gene>
    <name evidence="1" type="ORF">C7U55_06600</name>
</gene>
<name>A0A2T3FZ69_9FIRM</name>
<organism evidence="1 2">
    <name type="scientific">Faecalibacillus faecis</name>
    <dbReference type="NCBI Taxonomy" id="1982628"/>
    <lineage>
        <taxon>Bacteria</taxon>
        <taxon>Bacillati</taxon>
        <taxon>Bacillota</taxon>
        <taxon>Erysipelotrichia</taxon>
        <taxon>Erysipelotrichales</taxon>
        <taxon>Coprobacillaceae</taxon>
        <taxon>Faecalibacillus</taxon>
    </lineage>
</organism>
<dbReference type="InterPro" id="IPR046100">
    <property type="entry name" value="DUF6037"/>
</dbReference>
<dbReference type="AlphaFoldDB" id="A0A2T3FZ69"/>
<dbReference type="RefSeq" id="WP_106987884.1">
    <property type="nucleotide sequence ID" value="NZ_JADPLM010000054.1"/>
</dbReference>
<reference evidence="2" key="1">
    <citation type="submission" date="2018-03" db="EMBL/GenBank/DDBJ databases">
        <title>Lachnoclostridium SNUG30370 gen.nov., sp.nov., isolated from human faeces.</title>
        <authorList>
            <person name="Seo B."/>
            <person name="Jeon K."/>
            <person name="Ko G."/>
        </authorList>
    </citation>
    <scope>NUCLEOTIDE SEQUENCE [LARGE SCALE GENOMIC DNA]</scope>
    <source>
        <strain evidence="2">SNUG30370</strain>
    </source>
</reference>
<comment type="caution">
    <text evidence="1">The sequence shown here is derived from an EMBL/GenBank/DDBJ whole genome shotgun (WGS) entry which is preliminary data.</text>
</comment>
<protein>
    <submittedName>
        <fullName evidence="1">Uncharacterized protein</fullName>
    </submittedName>
</protein>
<evidence type="ECO:0000313" key="1">
    <source>
        <dbReference type="EMBL" id="PST40577.1"/>
    </source>
</evidence>
<sequence length="180" mass="21603">MMRLDLRDLHIDILKHKTTYDVFDYSHNGIQFNILFDVNCIPFKLIFIKKNSGQYLILDVLAGYQLNTYLGEKLKILKDMLELKNGKSKFSTNQFFEEFNKKIPHTIQNKKLSKATISHVYHCEENEKIYIRELRNWDKYPELGKHATKENKEKTRLLYPDIYEEIKDKNISVFYTDKEK</sequence>
<proteinExistence type="predicted"/>
<dbReference type="GeneID" id="77470758"/>
<dbReference type="Pfam" id="PF19503">
    <property type="entry name" value="DUF6037"/>
    <property type="match status" value="1"/>
</dbReference>
<keyword evidence="2" id="KW-1185">Reference proteome</keyword>
<evidence type="ECO:0000313" key="2">
    <source>
        <dbReference type="Proteomes" id="UP000241201"/>
    </source>
</evidence>